<organism evidence="2">
    <name type="scientific">uncultured Nocardioides sp</name>
    <dbReference type="NCBI Taxonomy" id="198441"/>
    <lineage>
        <taxon>Bacteria</taxon>
        <taxon>Bacillati</taxon>
        <taxon>Actinomycetota</taxon>
        <taxon>Actinomycetes</taxon>
        <taxon>Propionibacteriales</taxon>
        <taxon>Nocardioidaceae</taxon>
        <taxon>Nocardioides</taxon>
        <taxon>environmental samples</taxon>
    </lineage>
</organism>
<feature type="non-terminal residue" evidence="2">
    <location>
        <position position="1"/>
    </location>
</feature>
<feature type="compositionally biased region" description="Low complexity" evidence="1">
    <location>
        <begin position="247"/>
        <end position="260"/>
    </location>
</feature>
<feature type="region of interest" description="Disordered" evidence="1">
    <location>
        <begin position="1"/>
        <end position="287"/>
    </location>
</feature>
<gene>
    <name evidence="2" type="ORF">AVDCRST_MAG60-2708</name>
</gene>
<proteinExistence type="predicted"/>
<reference evidence="2" key="1">
    <citation type="submission" date="2020-02" db="EMBL/GenBank/DDBJ databases">
        <authorList>
            <person name="Meier V. D."/>
        </authorList>
    </citation>
    <scope>NUCLEOTIDE SEQUENCE</scope>
    <source>
        <strain evidence="2">AVDCRST_MAG60</strain>
    </source>
</reference>
<evidence type="ECO:0000256" key="1">
    <source>
        <dbReference type="SAM" id="MobiDB-lite"/>
    </source>
</evidence>
<protein>
    <submittedName>
        <fullName evidence="2">Aldehyde dehydrogenase</fullName>
        <ecNumber evidence="2">1.2.1.3</ecNumber>
    </submittedName>
</protein>
<sequence length="287" mass="32274">GPPRRQEDLQALHRRRVPPLGVRPDLGGHRLQGQPAGQRRAGQPQGRPGRGARGPQGVRRLVLGHRVQPRAGRLPDGRGPRGPSRPVRRRAPRHRGHQLLQGQHLRRRGRRPPRLVRRLVGQDHPGRRHREPRRRTVLQHLLARADRCRRGGRPSRSAARADQRRGARHRDRQHLRRHRQRGPPAHGDHAGGGDGHLRPPRGRGQHAHRLGRGDRPLARVAHGRQRHRPDRCRRRRPGHLVGGRRGGQPQAGAPRPGGSRRLARHAGHRPADGLVGDQDGLAPDRPL</sequence>
<name>A0A6J4PGA4_9ACTN</name>
<dbReference type="GO" id="GO:0004029">
    <property type="term" value="F:aldehyde dehydrogenase (NAD+) activity"/>
    <property type="evidence" value="ECO:0007669"/>
    <property type="project" value="UniProtKB-EC"/>
</dbReference>
<feature type="compositionally biased region" description="Basic residues" evidence="1">
    <location>
        <begin position="221"/>
        <end position="238"/>
    </location>
</feature>
<feature type="compositionally biased region" description="Basic residues" evidence="1">
    <location>
        <begin position="126"/>
        <end position="137"/>
    </location>
</feature>
<keyword evidence="2" id="KW-0560">Oxidoreductase</keyword>
<feature type="compositionally biased region" description="Low complexity" evidence="1">
    <location>
        <begin position="32"/>
        <end position="47"/>
    </location>
</feature>
<feature type="compositionally biased region" description="Basic residues" evidence="1">
    <location>
        <begin position="86"/>
        <end position="97"/>
    </location>
</feature>
<feature type="non-terminal residue" evidence="2">
    <location>
        <position position="287"/>
    </location>
</feature>
<dbReference type="EC" id="1.2.1.3" evidence="2"/>
<feature type="compositionally biased region" description="Basic and acidic residues" evidence="1">
    <location>
        <begin position="1"/>
        <end position="11"/>
    </location>
</feature>
<feature type="compositionally biased region" description="Basic residues" evidence="1">
    <location>
        <begin position="166"/>
        <end position="181"/>
    </location>
</feature>
<dbReference type="AlphaFoldDB" id="A0A6J4PGA4"/>
<accession>A0A6J4PGA4</accession>
<evidence type="ECO:0000313" key="2">
    <source>
        <dbReference type="EMBL" id="CAA9412044.1"/>
    </source>
</evidence>
<feature type="compositionally biased region" description="Basic residues" evidence="1">
    <location>
        <begin position="104"/>
        <end position="117"/>
    </location>
</feature>
<feature type="compositionally biased region" description="Basic residues" evidence="1">
    <location>
        <begin position="198"/>
        <end position="210"/>
    </location>
</feature>
<dbReference type="EMBL" id="CADCUN010000298">
    <property type="protein sequence ID" value="CAA9412044.1"/>
    <property type="molecule type" value="Genomic_DNA"/>
</dbReference>
<feature type="compositionally biased region" description="Basic and acidic residues" evidence="1">
    <location>
        <begin position="186"/>
        <end position="197"/>
    </location>
</feature>